<dbReference type="Pfam" id="PF00160">
    <property type="entry name" value="Pro_isomerase"/>
    <property type="match status" value="1"/>
</dbReference>
<dbReference type="PRINTS" id="PR00153">
    <property type="entry name" value="CSAPPISMRASE"/>
</dbReference>
<feature type="compositionally biased region" description="Basic and acidic residues" evidence="5">
    <location>
        <begin position="131"/>
        <end position="146"/>
    </location>
</feature>
<dbReference type="GO" id="GO:0003755">
    <property type="term" value="F:peptidyl-prolyl cis-trans isomerase activity"/>
    <property type="evidence" value="ECO:0007669"/>
    <property type="project" value="UniProtKB-UniRule"/>
</dbReference>
<keyword evidence="6" id="KW-0812">Transmembrane</keyword>
<dbReference type="GO" id="GO:0000324">
    <property type="term" value="C:fungal-type vacuole"/>
    <property type="evidence" value="ECO:0007669"/>
    <property type="project" value="TreeGrafter"/>
</dbReference>
<gene>
    <name evidence="8" type="ORF">B9Z19DRAFT_1081562</name>
</gene>
<dbReference type="InterPro" id="IPR029000">
    <property type="entry name" value="Cyclophilin-like_dom_sf"/>
</dbReference>
<dbReference type="PANTHER" id="PTHR11071:SF561">
    <property type="entry name" value="PEPTIDYL-PROLYL CIS-TRANS ISOMERASE D-RELATED"/>
    <property type="match status" value="1"/>
</dbReference>
<dbReference type="Gene3D" id="2.40.100.10">
    <property type="entry name" value="Cyclophilin-like"/>
    <property type="match status" value="1"/>
</dbReference>
<dbReference type="SUPFAM" id="SSF50891">
    <property type="entry name" value="Cyclophilin-like"/>
    <property type="match status" value="1"/>
</dbReference>
<dbReference type="OrthoDB" id="193499at2759"/>
<evidence type="ECO:0000256" key="1">
    <source>
        <dbReference type="ARBA" id="ARBA00000971"/>
    </source>
</evidence>
<comment type="caution">
    <text evidence="8">The sequence shown here is derived from an EMBL/GenBank/DDBJ whole genome shotgun (WGS) entry which is preliminary data.</text>
</comment>
<dbReference type="EMBL" id="NESQ01000089">
    <property type="protein sequence ID" value="PUU79563.1"/>
    <property type="molecule type" value="Genomic_DNA"/>
</dbReference>
<comment type="function">
    <text evidence="4">PPIases accelerate the folding of proteins. It catalyzes the cis-trans isomerization of proline imidic peptide bonds in oligopeptides.</text>
</comment>
<dbReference type="Proteomes" id="UP000244722">
    <property type="component" value="Unassembled WGS sequence"/>
</dbReference>
<evidence type="ECO:0000256" key="5">
    <source>
        <dbReference type="SAM" id="MobiDB-lite"/>
    </source>
</evidence>
<evidence type="ECO:0000256" key="4">
    <source>
        <dbReference type="RuleBase" id="RU363019"/>
    </source>
</evidence>
<dbReference type="EC" id="5.2.1.8" evidence="4"/>
<keyword evidence="6" id="KW-0472">Membrane</keyword>
<dbReference type="InterPro" id="IPR002130">
    <property type="entry name" value="Cyclophilin-type_PPIase_dom"/>
</dbReference>
<name>A0A2T6ZVS7_TUBBO</name>
<proteinExistence type="inferred from homology"/>
<dbReference type="GO" id="GO:0005783">
    <property type="term" value="C:endoplasmic reticulum"/>
    <property type="evidence" value="ECO:0007669"/>
    <property type="project" value="TreeGrafter"/>
</dbReference>
<comment type="similarity">
    <text evidence="4">Belongs to the cyclophilin-type PPIase family.</text>
</comment>
<dbReference type="PROSITE" id="PS50072">
    <property type="entry name" value="CSA_PPIASE_2"/>
    <property type="match status" value="1"/>
</dbReference>
<accession>A0A2T6ZVS7</accession>
<evidence type="ECO:0000256" key="2">
    <source>
        <dbReference type="ARBA" id="ARBA00023110"/>
    </source>
</evidence>
<dbReference type="STRING" id="42251.A0A2T6ZVS7"/>
<dbReference type="AlphaFoldDB" id="A0A2T6ZVS7"/>
<evidence type="ECO:0000259" key="7">
    <source>
        <dbReference type="PROSITE" id="PS50072"/>
    </source>
</evidence>
<keyword evidence="3 4" id="KW-0413">Isomerase</keyword>
<feature type="transmembrane region" description="Helical" evidence="6">
    <location>
        <begin position="165"/>
        <end position="185"/>
    </location>
</feature>
<dbReference type="GO" id="GO:0006457">
    <property type="term" value="P:protein folding"/>
    <property type="evidence" value="ECO:0007669"/>
    <property type="project" value="TreeGrafter"/>
</dbReference>
<evidence type="ECO:0000313" key="8">
    <source>
        <dbReference type="EMBL" id="PUU79563.1"/>
    </source>
</evidence>
<keyword evidence="6" id="KW-1133">Transmembrane helix</keyword>
<dbReference type="GO" id="GO:0016018">
    <property type="term" value="F:cyclosporin A binding"/>
    <property type="evidence" value="ECO:0007669"/>
    <property type="project" value="TreeGrafter"/>
</dbReference>
<feature type="region of interest" description="Disordered" evidence="5">
    <location>
        <begin position="90"/>
        <end position="148"/>
    </location>
</feature>
<organism evidence="8 9">
    <name type="scientific">Tuber borchii</name>
    <name type="common">White truffle</name>
    <dbReference type="NCBI Taxonomy" id="42251"/>
    <lineage>
        <taxon>Eukaryota</taxon>
        <taxon>Fungi</taxon>
        <taxon>Dikarya</taxon>
        <taxon>Ascomycota</taxon>
        <taxon>Pezizomycotina</taxon>
        <taxon>Pezizomycetes</taxon>
        <taxon>Pezizales</taxon>
        <taxon>Tuberaceae</taxon>
        <taxon>Tuber</taxon>
    </lineage>
</organism>
<evidence type="ECO:0000256" key="6">
    <source>
        <dbReference type="SAM" id="Phobius"/>
    </source>
</evidence>
<feature type="domain" description="PPIase cyclophilin-type" evidence="7">
    <location>
        <begin position="1"/>
        <end position="105"/>
    </location>
</feature>
<evidence type="ECO:0000313" key="9">
    <source>
        <dbReference type="Proteomes" id="UP000244722"/>
    </source>
</evidence>
<sequence>MIQGGDFTKHDGTGGKSIYGDKFPDENFKLKHTRPGLLSMANAGKDTNGSQFFITTVITSWLDGRHVVFGEVVEGMDIVKAIEQVKKNPGSDSPVKAVTITKSGELPVPEEANGEEDSTTTVPATAGAETDTEKKVEETTETKPEQPKYAAEGLVDRLKDADVNWGYAQIVAGALLIGVAAVWYVKRRSVREVRKPME</sequence>
<evidence type="ECO:0000256" key="3">
    <source>
        <dbReference type="ARBA" id="ARBA00023235"/>
    </source>
</evidence>
<comment type="catalytic activity">
    <reaction evidence="1 4">
        <text>[protein]-peptidylproline (omega=180) = [protein]-peptidylproline (omega=0)</text>
        <dbReference type="Rhea" id="RHEA:16237"/>
        <dbReference type="Rhea" id="RHEA-COMP:10747"/>
        <dbReference type="Rhea" id="RHEA-COMP:10748"/>
        <dbReference type="ChEBI" id="CHEBI:83833"/>
        <dbReference type="ChEBI" id="CHEBI:83834"/>
        <dbReference type="EC" id="5.2.1.8"/>
    </reaction>
</comment>
<keyword evidence="2 4" id="KW-0697">Rotamase</keyword>
<reference evidence="8 9" key="1">
    <citation type="submission" date="2017-04" db="EMBL/GenBank/DDBJ databases">
        <title>Draft genome sequence of Tuber borchii Vittad., a whitish edible truffle.</title>
        <authorList>
            <consortium name="DOE Joint Genome Institute"/>
            <person name="Murat C."/>
            <person name="Kuo A."/>
            <person name="Barry K.W."/>
            <person name="Clum A."/>
            <person name="Dockter R.B."/>
            <person name="Fauchery L."/>
            <person name="Iotti M."/>
            <person name="Kohler A."/>
            <person name="Labutti K."/>
            <person name="Lindquist E.A."/>
            <person name="Lipzen A."/>
            <person name="Ohm R.A."/>
            <person name="Wang M."/>
            <person name="Grigoriev I.V."/>
            <person name="Zambonelli A."/>
            <person name="Martin F.M."/>
        </authorList>
    </citation>
    <scope>NUCLEOTIDE SEQUENCE [LARGE SCALE GENOMIC DNA]</scope>
    <source>
        <strain evidence="8 9">Tbo3840</strain>
    </source>
</reference>
<protein>
    <recommendedName>
        <fullName evidence="4">Peptidyl-prolyl cis-trans isomerase</fullName>
        <shortName evidence="4">PPIase</shortName>
        <ecNumber evidence="4">5.2.1.8</ecNumber>
    </recommendedName>
</protein>
<keyword evidence="9" id="KW-1185">Reference proteome</keyword>
<dbReference type="PANTHER" id="PTHR11071">
    <property type="entry name" value="PEPTIDYL-PROLYL CIS-TRANS ISOMERASE"/>
    <property type="match status" value="1"/>
</dbReference>